<comment type="caution">
    <text evidence="1">The sequence shown here is derived from an EMBL/GenBank/DDBJ whole genome shotgun (WGS) entry which is preliminary data.</text>
</comment>
<sequence length="189" mass="21046">MIDTREKLKACLKKEKAFYITGKTKRTRLVEWVAQDPCVRIWKYQKALRYTEFFCSQSGIVKWIMYPLMRRKKNRLGLKLGLEIVENSFDEGLIIYHTGNIVVNGYARIGKDCRLHGSNCIGNNGVSEETPRIGERVDIGAGAILIGGITIADDITVGAGAVVNTSFTEPGIVIAGIPARKVKNKWTEA</sequence>
<organism evidence="1 2">
    <name type="scientific">Faecalicatena fissicatena</name>
    <dbReference type="NCBI Taxonomy" id="290055"/>
    <lineage>
        <taxon>Bacteria</taxon>
        <taxon>Bacillati</taxon>
        <taxon>Bacillota</taxon>
        <taxon>Clostridia</taxon>
        <taxon>Lachnospirales</taxon>
        <taxon>Lachnospiraceae</taxon>
        <taxon>Faecalicatena</taxon>
    </lineage>
</organism>
<dbReference type="Proteomes" id="UP000716906">
    <property type="component" value="Unassembled WGS sequence"/>
</dbReference>
<reference evidence="1 2" key="1">
    <citation type="journal article" date="2021" name="Sci. Rep.">
        <title>The distribution of antibiotic resistance genes in chicken gut microbiota commensals.</title>
        <authorList>
            <person name="Juricova H."/>
            <person name="Matiasovicova J."/>
            <person name="Kubasova T."/>
            <person name="Cejkova D."/>
            <person name="Rychlik I."/>
        </authorList>
    </citation>
    <scope>NUCLEOTIDE SEQUENCE [LARGE SCALE GENOMIC DNA]</scope>
    <source>
        <strain evidence="1 2">An773</strain>
    </source>
</reference>
<gene>
    <name evidence="1" type="ORF">H7U36_00220</name>
</gene>
<evidence type="ECO:0000313" key="2">
    <source>
        <dbReference type="Proteomes" id="UP000716906"/>
    </source>
</evidence>
<protein>
    <submittedName>
        <fullName evidence="1">Poly-gamma-glutamate biosynthesis protein</fullName>
    </submittedName>
</protein>
<dbReference type="Gene3D" id="2.160.10.10">
    <property type="entry name" value="Hexapeptide repeat proteins"/>
    <property type="match status" value="1"/>
</dbReference>
<dbReference type="EMBL" id="JACLYY010000001">
    <property type="protein sequence ID" value="MBM6736534.1"/>
    <property type="molecule type" value="Genomic_DNA"/>
</dbReference>
<dbReference type="InterPro" id="IPR011004">
    <property type="entry name" value="Trimer_LpxA-like_sf"/>
</dbReference>
<proteinExistence type="predicted"/>
<keyword evidence="2" id="KW-1185">Reference proteome</keyword>
<accession>A0ABS2E4K2</accession>
<dbReference type="SUPFAM" id="SSF51161">
    <property type="entry name" value="Trimeric LpxA-like enzymes"/>
    <property type="match status" value="1"/>
</dbReference>
<name>A0ABS2E4K2_9FIRM</name>
<dbReference type="PANTHER" id="PTHR42811">
    <property type="entry name" value="SERINE ACETYLTRANSFERASE"/>
    <property type="match status" value="1"/>
</dbReference>
<evidence type="ECO:0000313" key="1">
    <source>
        <dbReference type="EMBL" id="MBM6736534.1"/>
    </source>
</evidence>
<dbReference type="RefSeq" id="WP_033124828.1">
    <property type="nucleotide sequence ID" value="NZ_JACLYY010000001.1"/>
</dbReference>